<sequence length="50" mass="5062">GVPVEEKNSPGNGEMLEIIRAIEEADPGPPGPGVTEEAKAGSPGPLPLRT</sequence>
<gene>
    <name evidence="2" type="ORF">LCGC14_1288860</name>
</gene>
<accession>A0A0F9LE10</accession>
<evidence type="ECO:0000256" key="1">
    <source>
        <dbReference type="SAM" id="MobiDB-lite"/>
    </source>
</evidence>
<feature type="region of interest" description="Disordered" evidence="1">
    <location>
        <begin position="1"/>
        <end position="50"/>
    </location>
</feature>
<name>A0A0F9LE10_9ZZZZ</name>
<proteinExistence type="predicted"/>
<protein>
    <submittedName>
        <fullName evidence="2">Uncharacterized protein</fullName>
    </submittedName>
</protein>
<feature type="non-terminal residue" evidence="2">
    <location>
        <position position="1"/>
    </location>
</feature>
<dbReference type="AlphaFoldDB" id="A0A0F9LE10"/>
<evidence type="ECO:0000313" key="2">
    <source>
        <dbReference type="EMBL" id="KKM85446.1"/>
    </source>
</evidence>
<comment type="caution">
    <text evidence="2">The sequence shown here is derived from an EMBL/GenBank/DDBJ whole genome shotgun (WGS) entry which is preliminary data.</text>
</comment>
<reference evidence="2" key="1">
    <citation type="journal article" date="2015" name="Nature">
        <title>Complex archaea that bridge the gap between prokaryotes and eukaryotes.</title>
        <authorList>
            <person name="Spang A."/>
            <person name="Saw J.H."/>
            <person name="Jorgensen S.L."/>
            <person name="Zaremba-Niedzwiedzka K."/>
            <person name="Martijn J."/>
            <person name="Lind A.E."/>
            <person name="van Eijk R."/>
            <person name="Schleper C."/>
            <person name="Guy L."/>
            <person name="Ettema T.J."/>
        </authorList>
    </citation>
    <scope>NUCLEOTIDE SEQUENCE</scope>
</reference>
<organism evidence="2">
    <name type="scientific">marine sediment metagenome</name>
    <dbReference type="NCBI Taxonomy" id="412755"/>
    <lineage>
        <taxon>unclassified sequences</taxon>
        <taxon>metagenomes</taxon>
        <taxon>ecological metagenomes</taxon>
    </lineage>
</organism>
<dbReference type="EMBL" id="LAZR01007409">
    <property type="protein sequence ID" value="KKM85446.1"/>
    <property type="molecule type" value="Genomic_DNA"/>
</dbReference>